<gene>
    <name evidence="4" type="ORF">dnm_088430</name>
</gene>
<accession>A0A975BX51</accession>
<name>A0A975BX51_9BACT</name>
<keyword evidence="3" id="KW-0732">Signal</keyword>
<evidence type="ECO:0000256" key="2">
    <source>
        <dbReference type="SAM" id="MobiDB-lite"/>
    </source>
</evidence>
<reference evidence="4" key="1">
    <citation type="journal article" date="2021" name="Microb. Physiol.">
        <title>Proteogenomic Insights into the Physiology of Marine, Sulfate-Reducing, Filamentous Desulfonema limicola and Desulfonema magnum.</title>
        <authorList>
            <person name="Schnaars V."/>
            <person name="Wohlbrand L."/>
            <person name="Scheve S."/>
            <person name="Hinrichs C."/>
            <person name="Reinhardt R."/>
            <person name="Rabus R."/>
        </authorList>
    </citation>
    <scope>NUCLEOTIDE SEQUENCE</scope>
    <source>
        <strain evidence="4">4be13</strain>
    </source>
</reference>
<feature type="compositionally biased region" description="Basic and acidic residues" evidence="2">
    <location>
        <begin position="121"/>
        <end position="135"/>
    </location>
</feature>
<keyword evidence="1" id="KW-0175">Coiled coil</keyword>
<evidence type="ECO:0000256" key="1">
    <source>
        <dbReference type="SAM" id="Coils"/>
    </source>
</evidence>
<dbReference type="KEGG" id="dmm:dnm_088430"/>
<keyword evidence="5" id="KW-1185">Reference proteome</keyword>
<dbReference type="RefSeq" id="WP_207679987.1">
    <property type="nucleotide sequence ID" value="NZ_CP061800.1"/>
</dbReference>
<feature type="coiled-coil region" evidence="1">
    <location>
        <begin position="41"/>
        <end position="89"/>
    </location>
</feature>
<feature type="signal peptide" evidence="3">
    <location>
        <begin position="1"/>
        <end position="21"/>
    </location>
</feature>
<feature type="compositionally biased region" description="Basic and acidic residues" evidence="2">
    <location>
        <begin position="141"/>
        <end position="158"/>
    </location>
</feature>
<feature type="chain" id="PRO_5037884791" evidence="3">
    <location>
        <begin position="22"/>
        <end position="172"/>
    </location>
</feature>
<organism evidence="4 5">
    <name type="scientific">Desulfonema magnum</name>
    <dbReference type="NCBI Taxonomy" id="45655"/>
    <lineage>
        <taxon>Bacteria</taxon>
        <taxon>Pseudomonadati</taxon>
        <taxon>Thermodesulfobacteriota</taxon>
        <taxon>Desulfobacteria</taxon>
        <taxon>Desulfobacterales</taxon>
        <taxon>Desulfococcaceae</taxon>
        <taxon>Desulfonema</taxon>
    </lineage>
</organism>
<evidence type="ECO:0000313" key="4">
    <source>
        <dbReference type="EMBL" id="QTA92754.1"/>
    </source>
</evidence>
<dbReference type="EMBL" id="CP061800">
    <property type="protein sequence ID" value="QTA92754.1"/>
    <property type="molecule type" value="Genomic_DNA"/>
</dbReference>
<evidence type="ECO:0000313" key="5">
    <source>
        <dbReference type="Proteomes" id="UP000663722"/>
    </source>
</evidence>
<dbReference type="Proteomes" id="UP000663722">
    <property type="component" value="Chromosome"/>
</dbReference>
<feature type="region of interest" description="Disordered" evidence="2">
    <location>
        <begin position="121"/>
        <end position="158"/>
    </location>
</feature>
<sequence>MKPIIFITIVICFVCTGLATADELQEYYDMVKKFSESEENVRSAEQNIQADKVKIQEWEARQEEHKKKLKKAKKKIRKLRERINEKRAVLHTQMEYQREAQMQINEMSRLNPQIQKLESQRMRQIRDASETESKTYKPRKEKNDAPYKKKSEEEKEKSREILHKFREFFKNE</sequence>
<protein>
    <submittedName>
        <fullName evidence="4">Uncharacterized protein</fullName>
    </submittedName>
</protein>
<dbReference type="AlphaFoldDB" id="A0A975BX51"/>
<proteinExistence type="predicted"/>
<evidence type="ECO:0000256" key="3">
    <source>
        <dbReference type="SAM" id="SignalP"/>
    </source>
</evidence>